<dbReference type="EMBL" id="JAGGJX010000003">
    <property type="protein sequence ID" value="MBP1855352.1"/>
    <property type="molecule type" value="Genomic_DNA"/>
</dbReference>
<gene>
    <name evidence="1" type="ORF">J2Z43_001747</name>
</gene>
<comment type="caution">
    <text evidence="1">The sequence shown here is derived from an EMBL/GenBank/DDBJ whole genome shotgun (WGS) entry which is preliminary data.</text>
</comment>
<proteinExistence type="predicted"/>
<dbReference type="RefSeq" id="WP_209456806.1">
    <property type="nucleotide sequence ID" value="NZ_BAAACS010000012.1"/>
</dbReference>
<keyword evidence="2" id="KW-1185">Reference proteome</keyword>
<dbReference type="Pfam" id="PF03692">
    <property type="entry name" value="CxxCxxCC"/>
    <property type="match status" value="1"/>
</dbReference>
<evidence type="ECO:0000313" key="1">
    <source>
        <dbReference type="EMBL" id="MBP1855352.1"/>
    </source>
</evidence>
<accession>A0ABS4EBP3</accession>
<name>A0ABS4EBP3_9FIRM</name>
<sequence>MSKIEKEGILEGIDYSNNKEMFTKLDNLYSSVPKGICTGCGNCCMESVGINLIEFLNIYNYLYTKEDLRKRSLDKIIDYYFLEYKEKRPCPFRDGDLRCSIYEVRPLNCRIFGHWDKNDYESNLSNVLKRNNKYSDLINSRYGFKINEGVTNFKINYCYDFKPEDRYLSKSERLEFADSAMILDSEIYRSGLLNVEFKDRGIVEYFLETIIDIDTAYSIKIKISKDDSIRLRTINRIKRLFVK</sequence>
<protein>
    <submittedName>
        <fullName evidence="1">Fe-S-cluster containining protein</fullName>
    </submittedName>
</protein>
<organism evidence="1 2">
    <name type="scientific">Metaclostridioides mangenotii</name>
    <dbReference type="NCBI Taxonomy" id="1540"/>
    <lineage>
        <taxon>Bacteria</taxon>
        <taxon>Bacillati</taxon>
        <taxon>Bacillota</taxon>
        <taxon>Clostridia</taxon>
        <taxon>Peptostreptococcales</taxon>
        <taxon>Peptostreptococcaceae</taxon>
        <taxon>Metaclostridioides</taxon>
    </lineage>
</organism>
<dbReference type="InterPro" id="IPR005358">
    <property type="entry name" value="Puta_zinc/iron-chelating_dom"/>
</dbReference>
<dbReference type="Proteomes" id="UP000767291">
    <property type="component" value="Unassembled WGS sequence"/>
</dbReference>
<evidence type="ECO:0000313" key="2">
    <source>
        <dbReference type="Proteomes" id="UP000767291"/>
    </source>
</evidence>
<reference evidence="1 2" key="1">
    <citation type="submission" date="2021-03" db="EMBL/GenBank/DDBJ databases">
        <title>Genomic Encyclopedia of Type Strains, Phase IV (KMG-IV): sequencing the most valuable type-strain genomes for metagenomic binning, comparative biology and taxonomic classification.</title>
        <authorList>
            <person name="Goeker M."/>
        </authorList>
    </citation>
    <scope>NUCLEOTIDE SEQUENCE [LARGE SCALE GENOMIC DNA]</scope>
    <source>
        <strain evidence="1 2">DSM 1289</strain>
    </source>
</reference>